<evidence type="ECO:0000313" key="2">
    <source>
        <dbReference type="Proteomes" id="UP000031829"/>
    </source>
</evidence>
<dbReference type="Proteomes" id="UP000031829">
    <property type="component" value="Chromosome"/>
</dbReference>
<dbReference type="GeneID" id="93641753"/>
<proteinExistence type="predicted"/>
<organism evidence="1 2">
    <name type="scientific">Priestia megaterium (strain ATCC 14581 / DSM 32 / CCUG 1817 / JCM 2506 / NBRC 15308 / NCIMB 9376 / NCTC 10342 / NRRL B-14308 / VKM B-512 / Ford 19)</name>
    <name type="common">Bacillus megaterium</name>
    <dbReference type="NCBI Taxonomy" id="1348623"/>
    <lineage>
        <taxon>Bacteria</taxon>
        <taxon>Bacillati</taxon>
        <taxon>Bacillota</taxon>
        <taxon>Bacilli</taxon>
        <taxon>Bacillales</taxon>
        <taxon>Bacillaceae</taxon>
        <taxon>Priestia</taxon>
    </lineage>
</organism>
<evidence type="ECO:0008006" key="3">
    <source>
        <dbReference type="Google" id="ProtNLM"/>
    </source>
</evidence>
<name>A0A0B6AIF3_PRIM2</name>
<dbReference type="InterPro" id="IPR019658">
    <property type="entry name" value="DUF2515"/>
</dbReference>
<dbReference type="KEGG" id="bmeg:BG04_3698"/>
<gene>
    <name evidence="1" type="ORF">BG04_3698</name>
</gene>
<dbReference type="HOGENOM" id="CLU_032297_1_0_9"/>
<protein>
    <recommendedName>
        <fullName evidence="3">DUF2515 domain-containing protein</fullName>
    </recommendedName>
</protein>
<dbReference type="AlphaFoldDB" id="A0A0B6AIF3"/>
<dbReference type="RefSeq" id="WP_034653422.1">
    <property type="nucleotide sequence ID" value="NZ_BCVB01000003.1"/>
</dbReference>
<reference evidence="1 2" key="1">
    <citation type="journal article" date="2015" name="Genome Announc.">
        <title>Complete genome sequences for 35 biothreat assay-relevant bacillus species.</title>
        <authorList>
            <person name="Johnson S.L."/>
            <person name="Daligault H.E."/>
            <person name="Davenport K.W."/>
            <person name="Jaissle J."/>
            <person name="Frey K.G."/>
            <person name="Ladner J.T."/>
            <person name="Broomall S.M."/>
            <person name="Bishop-Lilly K.A."/>
            <person name="Bruce D.C."/>
            <person name="Gibbons H.S."/>
            <person name="Coyne S.R."/>
            <person name="Lo C.C."/>
            <person name="Meincke L."/>
            <person name="Munk A.C."/>
            <person name="Koroleva G.I."/>
            <person name="Rosenzweig C.N."/>
            <person name="Palacios G.F."/>
            <person name="Redden C.L."/>
            <person name="Minogue T.D."/>
            <person name="Chain P.S."/>
        </authorList>
    </citation>
    <scope>NUCLEOTIDE SEQUENCE [LARGE SCALE GENOMIC DNA]</scope>
    <source>
        <strain evidence="2">ATCC 14581 / DSM 32 / JCM 2506 / NBRC 15308 / NCIMB 9376 / NCTC 10342 / NRRL B-14308 / VKM B-512</strain>
    </source>
</reference>
<evidence type="ECO:0000313" key="1">
    <source>
        <dbReference type="EMBL" id="AJI23301.1"/>
    </source>
</evidence>
<sequence>MKEDEEMSLNSSEQALLTAIKKTTDKLNIDNISRTQAYATFYHRYPEVKWAFLASMVSRNAGWNMCDLQGKNMKKALSKQTRDLLFLTYERANWLIFKDVFPQLLLYAVSRKKHVSYVHLLPYLNVSSFIEEQWRQFMQRPCELQLIHALIVNEQHVIQQPVIEQPFYQDRVFKTTLFFFQDIFHFSSVLFPTTKGELYGCSVHDFTKVNNRIDLGKKLAALLFHEKYYPLFYEFSLKTKHTGSRYDYEQYFVNEISCCTPALRKVYPAIRHHERKREKWFLTKKEEQKLMKKPSFPKKVHFTKWYLQKQKQLYILMKVAQVFNVNKNGHK</sequence>
<dbReference type="EMBL" id="CP009920">
    <property type="protein sequence ID" value="AJI23301.1"/>
    <property type="molecule type" value="Genomic_DNA"/>
</dbReference>
<dbReference type="Pfam" id="PF10720">
    <property type="entry name" value="DUF2515"/>
    <property type="match status" value="1"/>
</dbReference>
<accession>A0A0B6AIF3</accession>